<organism evidence="1 2">
    <name type="scientific">Ganoderma sinense ZZ0214-1</name>
    <dbReference type="NCBI Taxonomy" id="1077348"/>
    <lineage>
        <taxon>Eukaryota</taxon>
        <taxon>Fungi</taxon>
        <taxon>Dikarya</taxon>
        <taxon>Basidiomycota</taxon>
        <taxon>Agaricomycotina</taxon>
        <taxon>Agaricomycetes</taxon>
        <taxon>Polyporales</taxon>
        <taxon>Polyporaceae</taxon>
        <taxon>Ganoderma</taxon>
    </lineage>
</organism>
<sequence length="214" mass="24401">MLQLPDSTATRLPSQIWRDFLHGVPDDPNYHTKNGKRAHEIKQVFGQVFAEQDLDPAATGEAEWRERHFDVVDDEVGPLVMWEICELGFRYELYALDRAIRSSALEKERVVLLGRIFPSDSLFSVVHLPPRDECGLFASLPHHRIPSLNALRDVLSQWPLFPQHVAARRPLQISDSVDTIHEVELALAGFYTQTFFDIAGRAPIIPHHCPRPIV</sequence>
<gene>
    <name evidence="1" type="ORF">GSI_15630</name>
</gene>
<protein>
    <submittedName>
        <fullName evidence="1">Uncharacterized protein</fullName>
    </submittedName>
</protein>
<keyword evidence="2" id="KW-1185">Reference proteome</keyword>
<dbReference type="Proteomes" id="UP000230002">
    <property type="component" value="Unassembled WGS sequence"/>
</dbReference>
<evidence type="ECO:0000313" key="2">
    <source>
        <dbReference type="Proteomes" id="UP000230002"/>
    </source>
</evidence>
<proteinExistence type="predicted"/>
<dbReference type="AlphaFoldDB" id="A0A2G8RN41"/>
<accession>A0A2G8RN41</accession>
<evidence type="ECO:0000313" key="1">
    <source>
        <dbReference type="EMBL" id="PIL22934.1"/>
    </source>
</evidence>
<comment type="caution">
    <text evidence="1">The sequence shown here is derived from an EMBL/GenBank/DDBJ whole genome shotgun (WGS) entry which is preliminary data.</text>
</comment>
<dbReference type="OrthoDB" id="2756003at2759"/>
<dbReference type="EMBL" id="AYKW01000069">
    <property type="protein sequence ID" value="PIL22934.1"/>
    <property type="molecule type" value="Genomic_DNA"/>
</dbReference>
<reference evidence="1 2" key="1">
    <citation type="journal article" date="2015" name="Sci. Rep.">
        <title>Chromosome-level genome map provides insights into diverse defense mechanisms in the medicinal fungus Ganoderma sinense.</title>
        <authorList>
            <person name="Zhu Y."/>
            <person name="Xu J."/>
            <person name="Sun C."/>
            <person name="Zhou S."/>
            <person name="Xu H."/>
            <person name="Nelson D.R."/>
            <person name="Qian J."/>
            <person name="Song J."/>
            <person name="Luo H."/>
            <person name="Xiang L."/>
            <person name="Li Y."/>
            <person name="Xu Z."/>
            <person name="Ji A."/>
            <person name="Wang L."/>
            <person name="Lu S."/>
            <person name="Hayward A."/>
            <person name="Sun W."/>
            <person name="Li X."/>
            <person name="Schwartz D.C."/>
            <person name="Wang Y."/>
            <person name="Chen S."/>
        </authorList>
    </citation>
    <scope>NUCLEOTIDE SEQUENCE [LARGE SCALE GENOMIC DNA]</scope>
    <source>
        <strain evidence="1 2">ZZ0214-1</strain>
    </source>
</reference>
<name>A0A2G8RN41_9APHY</name>